<dbReference type="NCBIfam" id="TIGR01068">
    <property type="entry name" value="thioredoxin"/>
    <property type="match status" value="1"/>
</dbReference>
<sequence>MGRPGQLDVSDRFQTDVLDKSHEKPVLVDFWAPWCGPCRVLGPTLERLAKESQGRWRLVKVNSDHHPDLARRYGVRGIPAVKLFVDGTVEAEFTGAIPEPALRRWLDEHVPTPS</sequence>
<evidence type="ECO:0000256" key="8">
    <source>
        <dbReference type="PIRSR" id="PIRSR000077-1"/>
    </source>
</evidence>
<dbReference type="GO" id="GO:0005829">
    <property type="term" value="C:cytosol"/>
    <property type="evidence" value="ECO:0007669"/>
    <property type="project" value="TreeGrafter"/>
</dbReference>
<dbReference type="InterPro" id="IPR017937">
    <property type="entry name" value="Thioredoxin_CS"/>
</dbReference>
<comment type="caution">
    <text evidence="11">The sequence shown here is derived from an EMBL/GenBank/DDBJ whole genome shotgun (WGS) entry which is preliminary data.</text>
</comment>
<proteinExistence type="inferred from homology"/>
<dbReference type="InterPro" id="IPR036249">
    <property type="entry name" value="Thioredoxin-like_sf"/>
</dbReference>
<dbReference type="PANTHER" id="PTHR45663:SF11">
    <property type="entry name" value="GEO12009P1"/>
    <property type="match status" value="1"/>
</dbReference>
<evidence type="ECO:0000256" key="3">
    <source>
        <dbReference type="ARBA" id="ARBA00022982"/>
    </source>
</evidence>
<feature type="domain" description="Thioredoxin" evidence="10">
    <location>
        <begin position="1"/>
        <end position="111"/>
    </location>
</feature>
<feature type="active site" description="Nucleophile" evidence="8">
    <location>
        <position position="35"/>
    </location>
</feature>
<feature type="site" description="Contributes to redox potential value" evidence="8">
    <location>
        <position position="36"/>
    </location>
</feature>
<dbReference type="FunFam" id="3.40.30.10:FF:000001">
    <property type="entry name" value="Thioredoxin"/>
    <property type="match status" value="1"/>
</dbReference>
<dbReference type="InterPro" id="IPR005746">
    <property type="entry name" value="Thioredoxin"/>
</dbReference>
<dbReference type="AlphaFoldDB" id="A0A259TUT3"/>
<dbReference type="InParanoid" id="A0A259TUT3"/>
<dbReference type="Pfam" id="PF00085">
    <property type="entry name" value="Thioredoxin"/>
    <property type="match status" value="1"/>
</dbReference>
<dbReference type="InterPro" id="IPR013766">
    <property type="entry name" value="Thioredoxin_domain"/>
</dbReference>
<organism evidence="11 12">
    <name type="scientific">Rubricoccus marinus</name>
    <dbReference type="NCBI Taxonomy" id="716817"/>
    <lineage>
        <taxon>Bacteria</taxon>
        <taxon>Pseudomonadati</taxon>
        <taxon>Rhodothermota</taxon>
        <taxon>Rhodothermia</taxon>
        <taxon>Rhodothermales</taxon>
        <taxon>Rubricoccaceae</taxon>
        <taxon>Rubricoccus</taxon>
    </lineage>
</organism>
<dbReference type="GO" id="GO:0015035">
    <property type="term" value="F:protein-disulfide reductase activity"/>
    <property type="evidence" value="ECO:0007669"/>
    <property type="project" value="UniProtKB-UniRule"/>
</dbReference>
<evidence type="ECO:0000259" key="10">
    <source>
        <dbReference type="PROSITE" id="PS51352"/>
    </source>
</evidence>
<comment type="similarity">
    <text evidence="1 7">Belongs to the thioredoxin family.</text>
</comment>
<dbReference type="EMBL" id="MQWB01000010">
    <property type="protein sequence ID" value="OZC01491.1"/>
    <property type="molecule type" value="Genomic_DNA"/>
</dbReference>
<dbReference type="PIRSF" id="PIRSF000077">
    <property type="entry name" value="Thioredoxin"/>
    <property type="match status" value="1"/>
</dbReference>
<evidence type="ECO:0000313" key="11">
    <source>
        <dbReference type="EMBL" id="OZC01491.1"/>
    </source>
</evidence>
<dbReference type="PANTHER" id="PTHR45663">
    <property type="entry name" value="GEO12009P1"/>
    <property type="match status" value="1"/>
</dbReference>
<keyword evidence="5 9" id="KW-0676">Redox-active center</keyword>
<dbReference type="SUPFAM" id="SSF52833">
    <property type="entry name" value="Thioredoxin-like"/>
    <property type="match status" value="1"/>
</dbReference>
<evidence type="ECO:0000256" key="7">
    <source>
        <dbReference type="PIRNR" id="PIRNR000077"/>
    </source>
</evidence>
<evidence type="ECO:0000256" key="6">
    <source>
        <dbReference type="NCBIfam" id="TIGR01068"/>
    </source>
</evidence>
<dbReference type="Proteomes" id="UP000216446">
    <property type="component" value="Unassembled WGS sequence"/>
</dbReference>
<feature type="site" description="Deprotonates C-terminal active site Cys" evidence="8">
    <location>
        <position position="29"/>
    </location>
</feature>
<dbReference type="PRINTS" id="PR00421">
    <property type="entry name" value="THIOREDOXIN"/>
</dbReference>
<reference evidence="11 12" key="1">
    <citation type="submission" date="2016-11" db="EMBL/GenBank/DDBJ databases">
        <title>Study of marine rhodopsin-containing bacteria.</title>
        <authorList>
            <person name="Yoshizawa S."/>
            <person name="Kumagai Y."/>
            <person name="Kogure K."/>
        </authorList>
    </citation>
    <scope>NUCLEOTIDE SEQUENCE [LARGE SCALE GENOMIC DNA]</scope>
    <source>
        <strain evidence="11 12">SG-29</strain>
    </source>
</reference>
<accession>A0A259TUT3</accession>
<keyword evidence="12" id="KW-1185">Reference proteome</keyword>
<keyword evidence="2" id="KW-0813">Transport</keyword>
<dbReference type="GO" id="GO:0045454">
    <property type="term" value="P:cell redox homeostasis"/>
    <property type="evidence" value="ECO:0007669"/>
    <property type="project" value="TreeGrafter"/>
</dbReference>
<evidence type="ECO:0000256" key="4">
    <source>
        <dbReference type="ARBA" id="ARBA00023157"/>
    </source>
</evidence>
<keyword evidence="4 9" id="KW-1015">Disulfide bond</keyword>
<protein>
    <recommendedName>
        <fullName evidence="6 7">Thioredoxin</fullName>
    </recommendedName>
</protein>
<name>A0A259TUT3_9BACT</name>
<dbReference type="PROSITE" id="PS00194">
    <property type="entry name" value="THIOREDOXIN_1"/>
    <property type="match status" value="1"/>
</dbReference>
<keyword evidence="3" id="KW-0249">Electron transport</keyword>
<evidence type="ECO:0000256" key="2">
    <source>
        <dbReference type="ARBA" id="ARBA00022448"/>
    </source>
</evidence>
<gene>
    <name evidence="11" type="ORF">BSZ36_17140</name>
</gene>
<evidence type="ECO:0000256" key="9">
    <source>
        <dbReference type="PIRSR" id="PIRSR000077-4"/>
    </source>
</evidence>
<dbReference type="Gene3D" id="3.40.30.10">
    <property type="entry name" value="Glutaredoxin"/>
    <property type="match status" value="1"/>
</dbReference>
<feature type="disulfide bond" description="Redox-active" evidence="9">
    <location>
        <begin position="35"/>
        <end position="38"/>
    </location>
</feature>
<dbReference type="CDD" id="cd02947">
    <property type="entry name" value="TRX_family"/>
    <property type="match status" value="1"/>
</dbReference>
<dbReference type="OrthoDB" id="9790390at2"/>
<feature type="site" description="Contributes to redox potential value" evidence="8">
    <location>
        <position position="37"/>
    </location>
</feature>
<feature type="active site" description="Nucleophile" evidence="8">
    <location>
        <position position="38"/>
    </location>
</feature>
<evidence type="ECO:0000313" key="12">
    <source>
        <dbReference type="Proteomes" id="UP000216446"/>
    </source>
</evidence>
<dbReference type="FunCoup" id="A0A259TUT3">
    <property type="interactions" value="363"/>
</dbReference>
<dbReference type="PROSITE" id="PS51352">
    <property type="entry name" value="THIOREDOXIN_2"/>
    <property type="match status" value="1"/>
</dbReference>
<evidence type="ECO:0000256" key="5">
    <source>
        <dbReference type="ARBA" id="ARBA00023284"/>
    </source>
</evidence>
<evidence type="ECO:0000256" key="1">
    <source>
        <dbReference type="ARBA" id="ARBA00008987"/>
    </source>
</evidence>